<dbReference type="InterPro" id="IPR052058">
    <property type="entry name" value="Alcohol_O-acetyltransferase"/>
</dbReference>
<dbReference type="CDD" id="cd02340">
    <property type="entry name" value="ZZ_NBR1_like"/>
    <property type="match status" value="2"/>
</dbReference>
<evidence type="ECO:0000256" key="4">
    <source>
        <dbReference type="PROSITE-ProRule" id="PRU00228"/>
    </source>
</evidence>
<dbReference type="GO" id="GO:0008080">
    <property type="term" value="F:N-acetyltransferase activity"/>
    <property type="evidence" value="ECO:0007669"/>
    <property type="project" value="TreeGrafter"/>
</dbReference>
<sequence>MSRTYDNVLVFGASGAVGSYVALEAQKRGAKVWLAMRDPSKPLPIIPSEVEKGGNFVRVQADLADTASVAKAVAQSGAKAAYLYLVYNTPDFMRSALQAMRDNGVEHVVFLSTYLIKSEGKELRAIPPTDQITYGHAQGEIAIGDTGFPYFTSLRPGWFASNYFRVNFVPAVKPPKATIVAGYESTLFDDITPEDIGAVGGAVLVQRPSDAKKETIWLSGPELGSAKERWETIKRITGRDDIDTTPITSEQYLEGGVAAGFPRPLLESLLHAFGLSKAANCAARPEFEVGIANIEKYAGRPAMKFADYVEAHKAEPERPLVVKCQFDGSSKRITFTSARNCSYDLLRHRVEQCYSLYATSYSIAYKDDDGEITDITTDADLTEAIVYFQAGSDDPPISSGASILSGHSIRSRKITLRVHITVDYDGPSLSDTSSLVSVDEYKQRNGSQQSFSFGAPSEFDEDAVTISSKDHIAPAGRSIAGSKSQASGRSWDLLSEPVQAGPSTSLHYKSDHPSDPFSDQTRVPPPPETPPDPDAVFERLKLEESSQDDASSIQHETRNLYESDRGAAWLRDQNARTIKNMLGGLPQPSISSGSSSIVEEEGQRGDLALEQDPRGNYYYAYTSSSSRESGMYEIPQAKPRPSSRNLNWLAAQQAASSHPDPDIRPSPPPSVELAPSQGYSPENHSINDIPRELLQFLPLSPPPVDTLTDCSECGVLLDAIRYVCVVCGPKRPVSQSNKGKGRSMSAPNGHGHPPEHNHNHNHIHAHDYSYPPRPMNGHHHYSDNASSSSRSSGGSFLHRNGSADSSGSGGRQHIKPLPRIPGASLPPITASSSQATLVPPPQRERDPGYELCAGCLEDAGVNHAITGNPNALPAGPSSPNPVPSSPEDASQWRRLAPQKGKTRHAYREMVWGHLGWKDVEQDDSQVNECSTCAAVTSRQRYKCVSCKKFNLCRGCYSQVHDLHPSHAFVALPDEAVPEPSESDQYEIIPPDIASEGEKSMVHPGVRCAHCMQEIVGARFHCVVCDNIDICANCESAGLPGNLDSSDGGHTSSHISIKIPYPLETDEVEQASRRANNLWQGRDAASVGLQPLLVPKANSVISGYARTIISSGSRPPDNDHHMYCNGCGGNIVGVRYQCANCPSQPQCVSLCENCEPNSYAVHDPSHVFFKLPRPVQKPLASPYAFLPRLYKPNAGPPPGMDPQTYLANLKHSVAVCDRCMSSIQGVWFRCAYCGADYCDACEAVDTHNDSHCFMAFKSPVDMQALKAFTPVENPPPIIPYPIYREINLSDVVTFSQSDDGLEAVLRGQLARGFDTEAADLPLWRVEVLLDNTVVFAVHHVVGDGLSSMAFHLALLHALNDPNLAHDVSSPIRIPSSINMPPPIEELTTVRPSIRTLTSLIFKHIAPQRWTSAGSAWTGRRTPASAENALRPQVRLLKIPADVIAALRQLCRKNGATLTAVFYLLAASVLSQMVNRGRYQTVAAGVAISLRDCAQPPIPRTAICDAVSAHYTYPPLEKDVSWSAAAKYSAVLRTQKVTARESIGMMRYLGNDYAAFMRGSLDKKRDLGFVLSNLGPMPETSSGDDEGVWRMENVVFAQCDVVVGAAFKMNVVGDMDGGVNCAFTWGEESVEDGFVDEVVRRFRDGWRTLVI</sequence>
<feature type="domain" description="PB1" evidence="7">
    <location>
        <begin position="319"/>
        <end position="395"/>
    </location>
</feature>
<dbReference type="Gene3D" id="3.40.50.720">
    <property type="entry name" value="NAD(P)-binding Rossmann-like Domain"/>
    <property type="match status" value="1"/>
</dbReference>
<keyword evidence="1" id="KW-0479">Metal-binding</keyword>
<dbReference type="InterPro" id="IPR010828">
    <property type="entry name" value="Atf2/Sli1-like"/>
</dbReference>
<gene>
    <name evidence="8" type="ORF">HMN09_00678500</name>
</gene>
<dbReference type="PROSITE" id="PS51745">
    <property type="entry name" value="PB1"/>
    <property type="match status" value="1"/>
</dbReference>
<dbReference type="InterPro" id="IPR036291">
    <property type="entry name" value="NAD(P)-bd_dom_sf"/>
</dbReference>
<dbReference type="SUPFAM" id="SSF51735">
    <property type="entry name" value="NAD(P)-binding Rossmann-fold domains"/>
    <property type="match status" value="1"/>
</dbReference>
<feature type="compositionally biased region" description="Low complexity" evidence="5">
    <location>
        <begin position="786"/>
        <end position="795"/>
    </location>
</feature>
<feature type="region of interest" description="Disordered" evidence="5">
    <location>
        <begin position="583"/>
        <end position="611"/>
    </location>
</feature>
<dbReference type="Gene3D" id="3.10.20.90">
    <property type="entry name" value="Phosphatidylinositol 3-kinase Catalytic Subunit, Chain A, domain 1"/>
    <property type="match status" value="1"/>
</dbReference>
<dbReference type="PANTHER" id="PTHR28037">
    <property type="entry name" value="ALCOHOL O-ACETYLTRANSFERASE 1-RELATED"/>
    <property type="match status" value="1"/>
</dbReference>
<evidence type="ECO:0000256" key="2">
    <source>
        <dbReference type="ARBA" id="ARBA00022771"/>
    </source>
</evidence>
<dbReference type="PROSITE" id="PS50135">
    <property type="entry name" value="ZF_ZZ_2"/>
    <property type="match status" value="1"/>
</dbReference>
<dbReference type="PANTHER" id="PTHR28037:SF1">
    <property type="entry name" value="ALCOHOL O-ACETYLTRANSFERASE 1-RELATED"/>
    <property type="match status" value="1"/>
</dbReference>
<feature type="domain" description="ZZ-type" evidence="6">
    <location>
        <begin position="1002"/>
        <end position="1063"/>
    </location>
</feature>
<dbReference type="Pfam" id="PF07247">
    <property type="entry name" value="AATase"/>
    <property type="match status" value="2"/>
</dbReference>
<evidence type="ECO:0000259" key="6">
    <source>
        <dbReference type="PROSITE" id="PS50135"/>
    </source>
</evidence>
<feature type="region of interest" description="Disordered" evidence="5">
    <location>
        <begin position="495"/>
        <end position="535"/>
    </location>
</feature>
<keyword evidence="2 4" id="KW-0863">Zinc-finger</keyword>
<feature type="region of interest" description="Disordered" evidence="5">
    <location>
        <begin position="651"/>
        <end position="686"/>
    </location>
</feature>
<reference evidence="8" key="1">
    <citation type="submission" date="2020-05" db="EMBL/GenBank/DDBJ databases">
        <title>Mycena genomes resolve the evolution of fungal bioluminescence.</title>
        <authorList>
            <person name="Tsai I.J."/>
        </authorList>
    </citation>
    <scope>NUCLEOTIDE SEQUENCE</scope>
    <source>
        <strain evidence="8">110903Hualien_Pintung</strain>
    </source>
</reference>
<evidence type="ECO:0000313" key="9">
    <source>
        <dbReference type="Proteomes" id="UP000613580"/>
    </source>
</evidence>
<feature type="compositionally biased region" description="Polar residues" evidence="5">
    <location>
        <begin position="677"/>
        <end position="686"/>
    </location>
</feature>
<keyword evidence="9" id="KW-1185">Reference proteome</keyword>
<evidence type="ECO:0000256" key="3">
    <source>
        <dbReference type="ARBA" id="ARBA00022833"/>
    </source>
</evidence>
<name>A0A8H6T2L7_MYCCL</name>
<dbReference type="SUPFAM" id="SSF52777">
    <property type="entry name" value="CoA-dependent acyltransferases"/>
    <property type="match status" value="1"/>
</dbReference>
<proteinExistence type="predicted"/>
<dbReference type="InterPro" id="IPR016040">
    <property type="entry name" value="NAD(P)-bd_dom"/>
</dbReference>
<accession>A0A8H6T2L7</accession>
<feature type="region of interest" description="Disordered" evidence="5">
    <location>
        <begin position="731"/>
        <end position="849"/>
    </location>
</feature>
<dbReference type="EMBL" id="JACAZE010000008">
    <property type="protein sequence ID" value="KAF7308305.1"/>
    <property type="molecule type" value="Genomic_DNA"/>
</dbReference>
<dbReference type="Pfam" id="PF13460">
    <property type="entry name" value="NAD_binding_10"/>
    <property type="match status" value="1"/>
</dbReference>
<dbReference type="SUPFAM" id="SSF57850">
    <property type="entry name" value="RING/U-box"/>
    <property type="match status" value="4"/>
</dbReference>
<dbReference type="OrthoDB" id="661148at2759"/>
<dbReference type="SMART" id="SM00291">
    <property type="entry name" value="ZnF_ZZ"/>
    <property type="match status" value="4"/>
</dbReference>
<feature type="compositionally biased region" description="Pro residues" evidence="5">
    <location>
        <begin position="523"/>
        <end position="533"/>
    </location>
</feature>
<dbReference type="SUPFAM" id="SSF54277">
    <property type="entry name" value="CAD &amp; PB1 domains"/>
    <property type="match status" value="1"/>
</dbReference>
<organism evidence="8 9">
    <name type="scientific">Mycena chlorophos</name>
    <name type="common">Agaric fungus</name>
    <name type="synonym">Agaricus chlorophos</name>
    <dbReference type="NCBI Taxonomy" id="658473"/>
    <lineage>
        <taxon>Eukaryota</taxon>
        <taxon>Fungi</taxon>
        <taxon>Dikarya</taxon>
        <taxon>Basidiomycota</taxon>
        <taxon>Agaricomycotina</taxon>
        <taxon>Agaricomycetes</taxon>
        <taxon>Agaricomycetidae</taxon>
        <taxon>Agaricales</taxon>
        <taxon>Marasmiineae</taxon>
        <taxon>Mycenaceae</taxon>
        <taxon>Mycena</taxon>
    </lineage>
</organism>
<dbReference type="InterPro" id="IPR043145">
    <property type="entry name" value="Znf_ZZ_sf"/>
</dbReference>
<dbReference type="Gene3D" id="3.30.559.30">
    <property type="entry name" value="Nonribosomal peptide synthetase, condensation domain"/>
    <property type="match status" value="1"/>
</dbReference>
<dbReference type="InterPro" id="IPR000270">
    <property type="entry name" value="PB1_dom"/>
</dbReference>
<comment type="caution">
    <text evidence="8">The sequence shown here is derived from an EMBL/GenBank/DDBJ whole genome shotgun (WGS) entry which is preliminary data.</text>
</comment>
<keyword evidence="3" id="KW-0862">Zinc</keyword>
<dbReference type="Proteomes" id="UP000613580">
    <property type="component" value="Unassembled WGS sequence"/>
</dbReference>
<evidence type="ECO:0000256" key="5">
    <source>
        <dbReference type="SAM" id="MobiDB-lite"/>
    </source>
</evidence>
<dbReference type="Pfam" id="PF00569">
    <property type="entry name" value="ZZ"/>
    <property type="match status" value="2"/>
</dbReference>
<evidence type="ECO:0000259" key="7">
    <source>
        <dbReference type="PROSITE" id="PS51745"/>
    </source>
</evidence>
<dbReference type="InterPro" id="IPR023213">
    <property type="entry name" value="CAT-like_dom_sf"/>
</dbReference>
<dbReference type="Pfam" id="PF00564">
    <property type="entry name" value="PB1"/>
    <property type="match status" value="1"/>
</dbReference>
<evidence type="ECO:0000313" key="8">
    <source>
        <dbReference type="EMBL" id="KAF7308305.1"/>
    </source>
</evidence>
<dbReference type="Gene3D" id="3.30.60.90">
    <property type="match status" value="3"/>
</dbReference>
<dbReference type="Gene3D" id="3.30.559.10">
    <property type="entry name" value="Chloramphenicol acetyltransferase-like domain"/>
    <property type="match status" value="1"/>
</dbReference>
<dbReference type="InterPro" id="IPR000433">
    <property type="entry name" value="Znf_ZZ"/>
</dbReference>
<dbReference type="PROSITE" id="PS01357">
    <property type="entry name" value="ZF_ZZ_1"/>
    <property type="match status" value="1"/>
</dbReference>
<dbReference type="InterPro" id="IPR053793">
    <property type="entry name" value="PB1-like"/>
</dbReference>
<dbReference type="GO" id="GO:0008270">
    <property type="term" value="F:zinc ion binding"/>
    <property type="evidence" value="ECO:0007669"/>
    <property type="project" value="UniProtKB-KW"/>
</dbReference>
<protein>
    <submittedName>
        <fullName evidence="8">Uncharacterized protein</fullName>
    </submittedName>
</protein>
<evidence type="ECO:0000256" key="1">
    <source>
        <dbReference type="ARBA" id="ARBA00022723"/>
    </source>
</evidence>
<feature type="region of interest" description="Disordered" evidence="5">
    <location>
        <begin position="866"/>
        <end position="891"/>
    </location>
</feature>